<gene>
    <name evidence="1" type="ORF">AYR66_19605</name>
</gene>
<dbReference type="OrthoDB" id="8719252at2"/>
<keyword evidence="2" id="KW-1185">Reference proteome</keyword>
<dbReference type="AlphaFoldDB" id="A0A254TNS7"/>
<accession>A0A254TNS7</accession>
<sequence length="138" mass="15693">MNTLHHPVIDTVDTRKALLNLSRSLRRLHQALVQLARRAYEKEWGAVDSGQLLQLLTRHPDFDWLHALSELMVDIDEILDLDQLTARDLKTAHDAVEQLLTLQEGNVTGFSSRYFAALHDDPAIVIAHVDVLRALQDK</sequence>
<reference evidence="1 2" key="1">
    <citation type="submission" date="2016-02" db="EMBL/GenBank/DDBJ databases">
        <authorList>
            <person name="Wen L."/>
            <person name="He K."/>
            <person name="Yang H."/>
        </authorList>
    </citation>
    <scope>NUCLEOTIDE SEQUENCE [LARGE SCALE GENOMIC DNA]</scope>
    <source>
        <strain evidence="1 2">TSA40</strain>
    </source>
</reference>
<comment type="caution">
    <text evidence="1">The sequence shown here is derived from an EMBL/GenBank/DDBJ whole genome shotgun (WGS) entry which is preliminary data.</text>
</comment>
<evidence type="ECO:0000313" key="2">
    <source>
        <dbReference type="Proteomes" id="UP000197535"/>
    </source>
</evidence>
<dbReference type="EMBL" id="LSTO01000001">
    <property type="protein sequence ID" value="OWW21358.1"/>
    <property type="molecule type" value="Genomic_DNA"/>
</dbReference>
<name>A0A254TNS7_9BURK</name>
<dbReference type="Proteomes" id="UP000197535">
    <property type="component" value="Unassembled WGS sequence"/>
</dbReference>
<organism evidence="1 2">
    <name type="scientific">Noviherbaspirillum denitrificans</name>
    <dbReference type="NCBI Taxonomy" id="1968433"/>
    <lineage>
        <taxon>Bacteria</taxon>
        <taxon>Pseudomonadati</taxon>
        <taxon>Pseudomonadota</taxon>
        <taxon>Betaproteobacteria</taxon>
        <taxon>Burkholderiales</taxon>
        <taxon>Oxalobacteraceae</taxon>
        <taxon>Noviherbaspirillum</taxon>
    </lineage>
</organism>
<dbReference type="RefSeq" id="WP_088708214.1">
    <property type="nucleotide sequence ID" value="NZ_LSTO01000001.1"/>
</dbReference>
<evidence type="ECO:0000313" key="1">
    <source>
        <dbReference type="EMBL" id="OWW21358.1"/>
    </source>
</evidence>
<proteinExistence type="predicted"/>
<protein>
    <submittedName>
        <fullName evidence="1">Uncharacterized protein</fullName>
    </submittedName>
</protein>